<evidence type="ECO:0008006" key="2">
    <source>
        <dbReference type="Google" id="ProtNLM"/>
    </source>
</evidence>
<dbReference type="SUPFAM" id="SSF49899">
    <property type="entry name" value="Concanavalin A-like lectins/glucanases"/>
    <property type="match status" value="1"/>
</dbReference>
<evidence type="ECO:0000313" key="1">
    <source>
        <dbReference type="EMBL" id="QHT79260.1"/>
    </source>
</evidence>
<dbReference type="AlphaFoldDB" id="A0A6C0HFV8"/>
<dbReference type="EMBL" id="MN739947">
    <property type="protein sequence ID" value="QHT79260.1"/>
    <property type="molecule type" value="Genomic_DNA"/>
</dbReference>
<dbReference type="Gene3D" id="2.60.120.200">
    <property type="match status" value="1"/>
</dbReference>
<dbReference type="InterPro" id="IPR013320">
    <property type="entry name" value="ConA-like_dom_sf"/>
</dbReference>
<sequence length="227" mass="25035">MEDYIVSILITLFITALVYGAIKYFGQSSPETPIIAKSADGKTEQSFSSVTPSKNQPNGISFSYAGWLYVQDYTYRYGEKKVVFVKGTPDLSVACPALVLDAQTNTFLIYVDTFGSQEIVPISNLTAQKWIHFAIVVDQTAVNVYINGTLHTHHTMNQLPKQNSAPLLVAPGGGFAGKVGYLQYYPSLLSSSDVSGLSQVPPVEEQTTNILPPYQATRWWLPDRRSK</sequence>
<organism evidence="1">
    <name type="scientific">viral metagenome</name>
    <dbReference type="NCBI Taxonomy" id="1070528"/>
    <lineage>
        <taxon>unclassified sequences</taxon>
        <taxon>metagenomes</taxon>
        <taxon>organismal metagenomes</taxon>
    </lineage>
</organism>
<dbReference type="Pfam" id="PF13385">
    <property type="entry name" value="Laminin_G_3"/>
    <property type="match status" value="1"/>
</dbReference>
<proteinExistence type="predicted"/>
<accession>A0A6C0HFV8</accession>
<reference evidence="1" key="1">
    <citation type="journal article" date="2020" name="Nature">
        <title>Giant virus diversity and host interactions through global metagenomics.</title>
        <authorList>
            <person name="Schulz F."/>
            <person name="Roux S."/>
            <person name="Paez-Espino D."/>
            <person name="Jungbluth S."/>
            <person name="Walsh D.A."/>
            <person name="Denef V.J."/>
            <person name="McMahon K.D."/>
            <person name="Konstantinidis K.T."/>
            <person name="Eloe-Fadrosh E.A."/>
            <person name="Kyrpides N.C."/>
            <person name="Woyke T."/>
        </authorList>
    </citation>
    <scope>NUCLEOTIDE SEQUENCE</scope>
    <source>
        <strain evidence="1">GVMAG-M-3300023179-99</strain>
    </source>
</reference>
<name>A0A6C0HFV8_9ZZZZ</name>
<protein>
    <recommendedName>
        <fullName evidence="2">LamG-like jellyroll fold domain-containing protein</fullName>
    </recommendedName>
</protein>